<evidence type="ECO:0000256" key="1">
    <source>
        <dbReference type="ARBA" id="ARBA00022729"/>
    </source>
</evidence>
<feature type="signal peptide" evidence="2">
    <location>
        <begin position="1"/>
        <end position="19"/>
    </location>
</feature>
<dbReference type="OrthoDB" id="406505at2759"/>
<keyword evidence="1 2" id="KW-0732">Signal</keyword>
<dbReference type="CDD" id="cd22271">
    <property type="entry name" value="DPBB_EXP_N-like"/>
    <property type="match status" value="1"/>
</dbReference>
<dbReference type="PANTHER" id="PTHR31836">
    <property type="match status" value="1"/>
</dbReference>
<comment type="caution">
    <text evidence="3">The sequence shown here is derived from an EMBL/GenBank/DDBJ whole genome shotgun (WGS) entry which is preliminary data.</text>
</comment>
<keyword evidence="4" id="KW-1185">Reference proteome</keyword>
<dbReference type="SUPFAM" id="SSF50685">
    <property type="entry name" value="Barwin-like endoglucanases"/>
    <property type="match status" value="1"/>
</dbReference>
<proteinExistence type="predicted"/>
<dbReference type="EMBL" id="AVOT02008542">
    <property type="protein sequence ID" value="MBW0486221.1"/>
    <property type="molecule type" value="Genomic_DNA"/>
</dbReference>
<evidence type="ECO:0000313" key="3">
    <source>
        <dbReference type="EMBL" id="MBW0486221.1"/>
    </source>
</evidence>
<dbReference type="AlphaFoldDB" id="A0A9Q3H015"/>
<sequence length="328" mass="35955">MVAKISLEVLLFLLPIVLASDNKPNKKLQKRRSSFASNAPSGQWVSLETHGLMLAHKPTPSRYLDELKPVPSKDNDISLFSSSLHGLSSSPESFVNWDDELVHELSEASWSKRPTSQSFGSHDVVRRSGYLQLTKTAKGLNDLDLSISKNTISNHIPSVAAARSKRMVRHASHVKRSSKKHSAGVEALINHSPASIDMIKGATIPVVITWYTGHDLLNPYCAQRSKWTPTDNSLVIAVTQVWSNRPQCGDFFELKVKGKHTGQTGVSVIARVVDLCGGCPPEVPHADLSKAAFTRLFNLDVGLASGLAMRKVSPPKKWNDALYGPRLL</sequence>
<evidence type="ECO:0000313" key="4">
    <source>
        <dbReference type="Proteomes" id="UP000765509"/>
    </source>
</evidence>
<evidence type="ECO:0008006" key="5">
    <source>
        <dbReference type="Google" id="ProtNLM"/>
    </source>
</evidence>
<feature type="chain" id="PRO_5040517388" description="RlpA-like protein double-psi beta-barrel domain-containing protein" evidence="2">
    <location>
        <begin position="20"/>
        <end position="328"/>
    </location>
</feature>
<dbReference type="Gene3D" id="2.40.40.10">
    <property type="entry name" value="RlpA-like domain"/>
    <property type="match status" value="1"/>
</dbReference>
<organism evidence="3 4">
    <name type="scientific">Austropuccinia psidii MF-1</name>
    <dbReference type="NCBI Taxonomy" id="1389203"/>
    <lineage>
        <taxon>Eukaryota</taxon>
        <taxon>Fungi</taxon>
        <taxon>Dikarya</taxon>
        <taxon>Basidiomycota</taxon>
        <taxon>Pucciniomycotina</taxon>
        <taxon>Pucciniomycetes</taxon>
        <taxon>Pucciniales</taxon>
        <taxon>Sphaerophragmiaceae</taxon>
        <taxon>Austropuccinia</taxon>
    </lineage>
</organism>
<name>A0A9Q3H015_9BASI</name>
<reference evidence="3" key="1">
    <citation type="submission" date="2021-03" db="EMBL/GenBank/DDBJ databases">
        <title>Draft genome sequence of rust myrtle Austropuccinia psidii MF-1, a brazilian biotype.</title>
        <authorList>
            <person name="Quecine M.C."/>
            <person name="Pachon D.M.R."/>
            <person name="Bonatelli M.L."/>
            <person name="Correr F.H."/>
            <person name="Franceschini L.M."/>
            <person name="Leite T.F."/>
            <person name="Margarido G.R.A."/>
            <person name="Almeida C.A."/>
            <person name="Ferrarezi J.A."/>
            <person name="Labate C.A."/>
        </authorList>
    </citation>
    <scope>NUCLEOTIDE SEQUENCE</scope>
    <source>
        <strain evidence="3">MF-1</strain>
    </source>
</reference>
<accession>A0A9Q3H015</accession>
<dbReference type="Proteomes" id="UP000765509">
    <property type="component" value="Unassembled WGS sequence"/>
</dbReference>
<dbReference type="InterPro" id="IPR036908">
    <property type="entry name" value="RlpA-like_sf"/>
</dbReference>
<dbReference type="InterPro" id="IPR051477">
    <property type="entry name" value="Expansin_CellWall"/>
</dbReference>
<evidence type="ECO:0000256" key="2">
    <source>
        <dbReference type="SAM" id="SignalP"/>
    </source>
</evidence>
<gene>
    <name evidence="3" type="ORF">O181_025936</name>
</gene>
<dbReference type="PANTHER" id="PTHR31836:SF22">
    <property type="entry name" value="RLPA-LIKE PROTEIN DOUBLE-PSI BETA-BARREL DOMAIN-CONTAINING PROTEIN"/>
    <property type="match status" value="1"/>
</dbReference>
<protein>
    <recommendedName>
        <fullName evidence="5">RlpA-like protein double-psi beta-barrel domain-containing protein</fullName>
    </recommendedName>
</protein>